<dbReference type="EMBL" id="AAOA02000001">
    <property type="protein sequence ID" value="ESZ89398.1"/>
    <property type="molecule type" value="Genomic_DNA"/>
</dbReference>
<reference evidence="1 2" key="2">
    <citation type="journal article" date="2009" name="PLoS ONE">
        <title>The photosynthetic apparatus and its regulation in the aerobic gammaproteobacterium Congregibacter litoralis gen. nov., sp. nov.</title>
        <authorList>
            <person name="Spring S."/>
            <person name="Lunsdorf H."/>
            <person name="Fuchs B.M."/>
            <person name="Tindall B.J."/>
        </authorList>
    </citation>
    <scope>NUCLEOTIDE SEQUENCE [LARGE SCALE GENOMIC DNA]</scope>
    <source>
        <strain evidence="1">KT71</strain>
    </source>
</reference>
<proteinExistence type="predicted"/>
<sequence length="57" mass="6070">MLNPKSRDSLSGVVNGLSVPQTLDTPVNIDVLRHRLAVPALVTMFNVVKLTRNASGG</sequence>
<evidence type="ECO:0000313" key="2">
    <source>
        <dbReference type="Proteomes" id="UP000019205"/>
    </source>
</evidence>
<name>V7HS58_9GAMM</name>
<protein>
    <submittedName>
        <fullName evidence="1">Uncharacterized protein</fullName>
    </submittedName>
</protein>
<comment type="caution">
    <text evidence="1">The sequence shown here is derived from an EMBL/GenBank/DDBJ whole genome shotgun (WGS) entry which is preliminary data.</text>
</comment>
<dbReference type="HOGENOM" id="CLU_2988874_0_0_6"/>
<gene>
    <name evidence="1" type="ORF">KT71_001455</name>
</gene>
<dbReference type="AlphaFoldDB" id="V7HS58"/>
<keyword evidence="2" id="KW-1185">Reference proteome</keyword>
<accession>V7HS58</accession>
<reference evidence="1 2" key="1">
    <citation type="journal article" date="2007" name="Proc. Natl. Acad. Sci. U.S.A.">
        <title>Characterization of a marine gammaproteobacterium capable of aerobic anoxygenic photosynthesis.</title>
        <authorList>
            <person name="Fuchs B.M."/>
            <person name="Spring S."/>
            <person name="Teeling H."/>
            <person name="Quast C."/>
            <person name="Wulf J."/>
            <person name="Schattenhofer M."/>
            <person name="Yan S."/>
            <person name="Ferriera S."/>
            <person name="Johnson J."/>
            <person name="Glockner F.O."/>
            <person name="Amann R."/>
        </authorList>
    </citation>
    <scope>NUCLEOTIDE SEQUENCE [LARGE SCALE GENOMIC DNA]</scope>
    <source>
        <strain evidence="1">KT71</strain>
    </source>
</reference>
<dbReference type="Proteomes" id="UP000019205">
    <property type="component" value="Chromosome"/>
</dbReference>
<organism evidence="1 2">
    <name type="scientific">Congregibacter litoralis KT71</name>
    <dbReference type="NCBI Taxonomy" id="314285"/>
    <lineage>
        <taxon>Bacteria</taxon>
        <taxon>Pseudomonadati</taxon>
        <taxon>Pseudomonadota</taxon>
        <taxon>Gammaproteobacteria</taxon>
        <taxon>Cellvibrionales</taxon>
        <taxon>Halieaceae</taxon>
        <taxon>Congregibacter</taxon>
    </lineage>
</organism>
<evidence type="ECO:0000313" key="1">
    <source>
        <dbReference type="EMBL" id="ESZ89398.1"/>
    </source>
</evidence>